<dbReference type="EMBL" id="BLLF01003535">
    <property type="protein sequence ID" value="GFH27590.1"/>
    <property type="molecule type" value="Genomic_DNA"/>
</dbReference>
<comment type="caution">
    <text evidence="1">The sequence shown here is derived from an EMBL/GenBank/DDBJ whole genome shotgun (WGS) entry which is preliminary data.</text>
</comment>
<gene>
    <name evidence="1" type="ORF">HaLaN_25936</name>
</gene>
<sequence>MQLLQPSGLLNWLPPTLSHNPAQLDVYKDIMPKLQDGSFDQVKDRLVVWAADEREDENYPGLPEIKRPWADLHCMWHALFKPSEAVTKVSQLQLEHLKFTNQTNYTIIHLRLGAATGDIRYHGQTMSTGGITDWESALPLVMSSIECAKALAAAHGYTDTRLVMITDHPILRKFLAAGMVENVPSQVQPG</sequence>
<accession>A0A6A0A0V0</accession>
<dbReference type="AlphaFoldDB" id="A0A6A0A0V0"/>
<evidence type="ECO:0000313" key="2">
    <source>
        <dbReference type="Proteomes" id="UP000485058"/>
    </source>
</evidence>
<proteinExistence type="predicted"/>
<name>A0A6A0A0V0_HAELA</name>
<evidence type="ECO:0000313" key="1">
    <source>
        <dbReference type="EMBL" id="GFH27590.1"/>
    </source>
</evidence>
<protein>
    <submittedName>
        <fullName evidence="1">Uncharacterized protein</fullName>
    </submittedName>
</protein>
<keyword evidence="2" id="KW-1185">Reference proteome</keyword>
<dbReference type="Proteomes" id="UP000485058">
    <property type="component" value="Unassembled WGS sequence"/>
</dbReference>
<organism evidence="1 2">
    <name type="scientific">Haematococcus lacustris</name>
    <name type="common">Green alga</name>
    <name type="synonym">Haematococcus pluvialis</name>
    <dbReference type="NCBI Taxonomy" id="44745"/>
    <lineage>
        <taxon>Eukaryota</taxon>
        <taxon>Viridiplantae</taxon>
        <taxon>Chlorophyta</taxon>
        <taxon>core chlorophytes</taxon>
        <taxon>Chlorophyceae</taxon>
        <taxon>CS clade</taxon>
        <taxon>Chlamydomonadales</taxon>
        <taxon>Haematococcaceae</taxon>
        <taxon>Haematococcus</taxon>
    </lineage>
</organism>
<reference evidence="1 2" key="1">
    <citation type="submission" date="2020-02" db="EMBL/GenBank/DDBJ databases">
        <title>Draft genome sequence of Haematococcus lacustris strain NIES-144.</title>
        <authorList>
            <person name="Morimoto D."/>
            <person name="Nakagawa S."/>
            <person name="Yoshida T."/>
            <person name="Sawayama S."/>
        </authorList>
    </citation>
    <scope>NUCLEOTIDE SEQUENCE [LARGE SCALE GENOMIC DNA]</scope>
    <source>
        <strain evidence="1 2">NIES-144</strain>
    </source>
</reference>